<protein>
    <submittedName>
        <fullName evidence="2">Uncharacterized protein</fullName>
    </submittedName>
</protein>
<evidence type="ECO:0000256" key="1">
    <source>
        <dbReference type="SAM" id="Phobius"/>
    </source>
</evidence>
<dbReference type="EMBL" id="LR134516">
    <property type="protein sequence ID" value="VEJ21847.1"/>
    <property type="molecule type" value="Genomic_DNA"/>
</dbReference>
<evidence type="ECO:0000313" key="2">
    <source>
        <dbReference type="EMBL" id="VEJ21847.1"/>
    </source>
</evidence>
<feature type="transmembrane region" description="Helical" evidence="1">
    <location>
        <begin position="40"/>
        <end position="62"/>
    </location>
</feature>
<reference evidence="2 3" key="1">
    <citation type="submission" date="2018-12" db="EMBL/GenBank/DDBJ databases">
        <authorList>
            <consortium name="Pathogen Informatics"/>
        </authorList>
    </citation>
    <scope>NUCLEOTIDE SEQUENCE [LARGE SCALE GENOMIC DNA]</scope>
    <source>
        <strain evidence="2 3">NCTC12227</strain>
    </source>
</reference>
<keyword evidence="1" id="KW-0812">Transmembrane</keyword>
<name>A0A3S5BQH2_9NEIS</name>
<keyword evidence="1" id="KW-0472">Membrane</keyword>
<organism evidence="2 3">
    <name type="scientific">Neisseria animaloris</name>
    <dbReference type="NCBI Taxonomy" id="326522"/>
    <lineage>
        <taxon>Bacteria</taxon>
        <taxon>Pseudomonadati</taxon>
        <taxon>Pseudomonadota</taxon>
        <taxon>Betaproteobacteria</taxon>
        <taxon>Neisseriales</taxon>
        <taxon>Neisseriaceae</taxon>
        <taxon>Neisseria</taxon>
    </lineage>
</organism>
<accession>A0A3S5BQH2</accession>
<sequence length="69" mass="7958">MLIELMLLLIISRLITPHSVILVLRFGIRRLAGHFFYQFAYNPCFTFISHSVKLVGYLAVLFQDDRASA</sequence>
<dbReference type="KEGG" id="nani:NCTC12227_01612"/>
<keyword evidence="1" id="KW-1133">Transmembrane helix</keyword>
<feature type="transmembrane region" description="Helical" evidence="1">
    <location>
        <begin position="6"/>
        <end position="28"/>
    </location>
</feature>
<dbReference type="Proteomes" id="UP000268229">
    <property type="component" value="Chromosome"/>
</dbReference>
<keyword evidence="3" id="KW-1185">Reference proteome</keyword>
<dbReference type="AlphaFoldDB" id="A0A3S5BQH2"/>
<proteinExistence type="predicted"/>
<gene>
    <name evidence="2" type="ORF">NCTC12227_01612</name>
</gene>
<evidence type="ECO:0000313" key="3">
    <source>
        <dbReference type="Proteomes" id="UP000268229"/>
    </source>
</evidence>